<proteinExistence type="predicted"/>
<comment type="caution">
    <text evidence="5">Lacks conserved residue(s) required for the propagation of feature annotation.</text>
</comment>
<keyword evidence="3" id="KW-0677">Repeat</keyword>
<dbReference type="InterPro" id="IPR018097">
    <property type="entry name" value="EGF_Ca-bd_CS"/>
</dbReference>
<dbReference type="InterPro" id="IPR035976">
    <property type="entry name" value="Sushi/SCR/CCP_sf"/>
</dbReference>
<evidence type="ECO:0000256" key="5">
    <source>
        <dbReference type="PROSITE-ProRule" id="PRU00302"/>
    </source>
</evidence>
<evidence type="ECO:0000256" key="6">
    <source>
        <dbReference type="SAM" id="MobiDB-lite"/>
    </source>
</evidence>
<dbReference type="Pfam" id="PF00084">
    <property type="entry name" value="Sushi"/>
    <property type="match status" value="1"/>
</dbReference>
<keyword evidence="4" id="KW-1015">Disulfide bond</keyword>
<dbReference type="PROSITE" id="PS50923">
    <property type="entry name" value="SUSHI"/>
    <property type="match status" value="2"/>
</dbReference>
<evidence type="ECO:0000256" key="1">
    <source>
        <dbReference type="ARBA" id="ARBA00022536"/>
    </source>
</evidence>
<dbReference type="FunFam" id="2.10.25.10:FF:000037">
    <property type="entry name" value="Signal peptide, CUB domain and EGF-like domain-containing 2"/>
    <property type="match status" value="1"/>
</dbReference>
<accession>A0AAE1E930</accession>
<dbReference type="PANTHER" id="PTHR24034">
    <property type="entry name" value="EGF-LIKE DOMAIN-CONTAINING PROTEIN"/>
    <property type="match status" value="1"/>
</dbReference>
<name>A0AAE1E930_9GAST</name>
<dbReference type="CDD" id="cd00033">
    <property type="entry name" value="CCP"/>
    <property type="match status" value="2"/>
</dbReference>
<feature type="domain" description="Sushi" evidence="8">
    <location>
        <begin position="55"/>
        <end position="111"/>
    </location>
</feature>
<evidence type="ECO:0000256" key="7">
    <source>
        <dbReference type="SAM" id="SignalP"/>
    </source>
</evidence>
<feature type="chain" id="PRO_5042184505" description="Sushi domain-containing protein" evidence="7">
    <location>
        <begin position="22"/>
        <end position="368"/>
    </location>
</feature>
<gene>
    <name evidence="9" type="ORF">RRG08_040627</name>
</gene>
<dbReference type="Pfam" id="PF14670">
    <property type="entry name" value="FXa_inhibition"/>
    <property type="match status" value="1"/>
</dbReference>
<dbReference type="SMART" id="SM00179">
    <property type="entry name" value="EGF_CA"/>
    <property type="match status" value="2"/>
</dbReference>
<protein>
    <recommendedName>
        <fullName evidence="8">Sushi domain-containing protein</fullName>
    </recommendedName>
</protein>
<feature type="signal peptide" evidence="7">
    <location>
        <begin position="1"/>
        <end position="21"/>
    </location>
</feature>
<keyword evidence="5" id="KW-0768">Sushi</keyword>
<dbReference type="GO" id="GO:0005509">
    <property type="term" value="F:calcium ion binding"/>
    <property type="evidence" value="ECO:0007669"/>
    <property type="project" value="InterPro"/>
</dbReference>
<evidence type="ECO:0000313" key="9">
    <source>
        <dbReference type="EMBL" id="KAK3798796.1"/>
    </source>
</evidence>
<dbReference type="Proteomes" id="UP001283361">
    <property type="component" value="Unassembled WGS sequence"/>
</dbReference>
<evidence type="ECO:0000313" key="10">
    <source>
        <dbReference type="Proteomes" id="UP001283361"/>
    </source>
</evidence>
<feature type="compositionally biased region" description="Basic residues" evidence="6">
    <location>
        <begin position="172"/>
        <end position="182"/>
    </location>
</feature>
<organism evidence="9 10">
    <name type="scientific">Elysia crispata</name>
    <name type="common">lettuce slug</name>
    <dbReference type="NCBI Taxonomy" id="231223"/>
    <lineage>
        <taxon>Eukaryota</taxon>
        <taxon>Metazoa</taxon>
        <taxon>Spiralia</taxon>
        <taxon>Lophotrochozoa</taxon>
        <taxon>Mollusca</taxon>
        <taxon>Gastropoda</taxon>
        <taxon>Heterobranchia</taxon>
        <taxon>Euthyneura</taxon>
        <taxon>Panpulmonata</taxon>
        <taxon>Sacoglossa</taxon>
        <taxon>Placobranchoidea</taxon>
        <taxon>Plakobranchidae</taxon>
        <taxon>Elysia</taxon>
    </lineage>
</organism>
<evidence type="ECO:0000256" key="2">
    <source>
        <dbReference type="ARBA" id="ARBA00022729"/>
    </source>
</evidence>
<feature type="domain" description="Sushi" evidence="8">
    <location>
        <begin position="112"/>
        <end position="166"/>
    </location>
</feature>
<dbReference type="EMBL" id="JAWDGP010000623">
    <property type="protein sequence ID" value="KAK3798796.1"/>
    <property type="molecule type" value="Genomic_DNA"/>
</dbReference>
<feature type="region of interest" description="Disordered" evidence="6">
    <location>
        <begin position="171"/>
        <end position="193"/>
    </location>
</feature>
<dbReference type="SUPFAM" id="SSF57535">
    <property type="entry name" value="Complement control module/SCR domain"/>
    <property type="match status" value="2"/>
</dbReference>
<reference evidence="9" key="1">
    <citation type="journal article" date="2023" name="G3 (Bethesda)">
        <title>A reference genome for the long-term kleptoplast-retaining sea slug Elysia crispata morphotype clarki.</title>
        <authorList>
            <person name="Eastman K.E."/>
            <person name="Pendleton A.L."/>
            <person name="Shaikh M.A."/>
            <person name="Suttiyut T."/>
            <person name="Ogas R."/>
            <person name="Tomko P."/>
            <person name="Gavelis G."/>
            <person name="Widhalm J.R."/>
            <person name="Wisecaver J.H."/>
        </authorList>
    </citation>
    <scope>NUCLEOTIDE SEQUENCE</scope>
    <source>
        <strain evidence="9">ECLA1</strain>
    </source>
</reference>
<evidence type="ECO:0000259" key="8">
    <source>
        <dbReference type="PROSITE" id="PS50923"/>
    </source>
</evidence>
<dbReference type="PANTHER" id="PTHR24034:SF200">
    <property type="entry name" value="EGF-LIKE AND EMI DOMAIN-CONTAINING PROTEIN 1"/>
    <property type="match status" value="1"/>
</dbReference>
<dbReference type="AlphaFoldDB" id="A0AAE1E930"/>
<evidence type="ECO:0000256" key="3">
    <source>
        <dbReference type="ARBA" id="ARBA00022737"/>
    </source>
</evidence>
<keyword evidence="1" id="KW-0245">EGF-like domain</keyword>
<dbReference type="SMART" id="SM00032">
    <property type="entry name" value="CCP"/>
    <property type="match status" value="3"/>
</dbReference>
<dbReference type="InterPro" id="IPR050751">
    <property type="entry name" value="ECM_structural_protein"/>
</dbReference>
<dbReference type="SMART" id="SM00181">
    <property type="entry name" value="EGF"/>
    <property type="match status" value="2"/>
</dbReference>
<keyword evidence="2 7" id="KW-0732">Signal</keyword>
<dbReference type="PROSITE" id="PS01187">
    <property type="entry name" value="EGF_CA"/>
    <property type="match status" value="1"/>
</dbReference>
<dbReference type="InterPro" id="IPR000436">
    <property type="entry name" value="Sushi_SCR_CCP_dom"/>
</dbReference>
<dbReference type="Gene3D" id="2.10.25.10">
    <property type="entry name" value="Laminin"/>
    <property type="match status" value="2"/>
</dbReference>
<dbReference type="InterPro" id="IPR001881">
    <property type="entry name" value="EGF-like_Ca-bd_dom"/>
</dbReference>
<sequence length="368" mass="40320">MGSKSSLALFVLLTVTGISKSSYYEPGFGYVNDPGDVFDYDYNDYKFEEEIQKEIPCSPPPEVANGETIVWGEGLLLEYRCKPDFFPVGITHGACDLSTGRWTIGPPVCAESGCPELTAPNHGVVNLDVSGGIATFVCRQGYFLLGDEILICEQGQWKGIFPLCAVTPQPNKRTKTRERKPKKDNGQGSEFSLESSDETCFYNAVSPPVIANAVVNTEYEVNRRLHRYVMVATYTCMGGFRLRDPDVTQLFCRSMVWGADAWPDCIAEDDLCEIDNGGCDHYCTPQGKNRYACSCKEGYNLASDAKTCKDANECAIDNGGCEQECFNTLGSFFCSCRDGFVPKDTSCIASTAKTVPELVISAAKPSPE</sequence>
<dbReference type="InterPro" id="IPR000742">
    <property type="entry name" value="EGF"/>
</dbReference>
<dbReference type="CDD" id="cd00054">
    <property type="entry name" value="EGF_CA"/>
    <property type="match status" value="1"/>
</dbReference>
<dbReference type="SUPFAM" id="SSF57196">
    <property type="entry name" value="EGF/Laminin"/>
    <property type="match status" value="2"/>
</dbReference>
<keyword evidence="10" id="KW-1185">Reference proteome</keyword>
<comment type="caution">
    <text evidence="9">The sequence shown here is derived from an EMBL/GenBank/DDBJ whole genome shotgun (WGS) entry which is preliminary data.</text>
</comment>
<dbReference type="Gene3D" id="2.10.70.10">
    <property type="entry name" value="Complement Module, domain 1"/>
    <property type="match status" value="2"/>
</dbReference>
<evidence type="ECO:0000256" key="4">
    <source>
        <dbReference type="ARBA" id="ARBA00023157"/>
    </source>
</evidence>